<proteinExistence type="inferred from homology"/>
<evidence type="ECO:0000256" key="13">
    <source>
        <dbReference type="ARBA" id="ARBA00034018"/>
    </source>
</evidence>
<dbReference type="CDD" id="cd18578">
    <property type="entry name" value="ABC_6TM_Pgp_ABCB1_D2_like"/>
    <property type="match status" value="1"/>
</dbReference>
<dbReference type="PANTHER" id="PTHR43394">
    <property type="entry name" value="ATP-DEPENDENT PERMEASE MDL1, MITOCHONDRIAL"/>
    <property type="match status" value="1"/>
</dbReference>
<dbReference type="Pfam" id="PF00664">
    <property type="entry name" value="ABC_membrane"/>
    <property type="match status" value="2"/>
</dbReference>
<keyword evidence="12" id="KW-0325">Glycoprotein</keyword>
<dbReference type="PROSITE" id="PS50929">
    <property type="entry name" value="ABC_TM1F"/>
    <property type="match status" value="2"/>
</dbReference>
<feature type="domain" description="ABC transporter" evidence="16">
    <location>
        <begin position="1104"/>
        <end position="1345"/>
    </location>
</feature>
<feature type="domain" description="ABC transporter" evidence="16">
    <location>
        <begin position="464"/>
        <end position="700"/>
    </location>
</feature>
<dbReference type="Gene3D" id="3.40.50.300">
    <property type="entry name" value="P-loop containing nucleotide triphosphate hydrolases"/>
    <property type="match status" value="2"/>
</dbReference>
<dbReference type="GO" id="GO:0017085">
    <property type="term" value="P:response to insecticide"/>
    <property type="evidence" value="ECO:0007669"/>
    <property type="project" value="UniProtKB-ARBA"/>
</dbReference>
<feature type="transmembrane region" description="Helical" evidence="15">
    <location>
        <begin position="102"/>
        <end position="122"/>
    </location>
</feature>
<feature type="transmembrane region" description="Helical" evidence="15">
    <location>
        <begin position="780"/>
        <end position="803"/>
    </location>
</feature>
<dbReference type="GO" id="GO:0005743">
    <property type="term" value="C:mitochondrial inner membrane"/>
    <property type="evidence" value="ECO:0007669"/>
    <property type="project" value="TreeGrafter"/>
</dbReference>
<evidence type="ECO:0000256" key="7">
    <source>
        <dbReference type="ARBA" id="ARBA00022741"/>
    </source>
</evidence>
<feature type="region of interest" description="Disordered" evidence="14">
    <location>
        <begin position="706"/>
        <end position="730"/>
    </location>
</feature>
<evidence type="ECO:0000256" key="12">
    <source>
        <dbReference type="ARBA" id="ARBA00023180"/>
    </source>
</evidence>
<dbReference type="SUPFAM" id="SSF52540">
    <property type="entry name" value="P-loop containing nucleoside triphosphate hydrolases"/>
    <property type="match status" value="2"/>
</dbReference>
<reference evidence="18" key="1">
    <citation type="journal article" date="2016" name="Ticks Tick Borne Dis.">
        <title>De novo assembly and annotation of the salivary gland transcriptome of Rhipicephalus appendiculatus male and female ticks during blood feeding.</title>
        <authorList>
            <person name="de Castro M.H."/>
            <person name="de Klerk D."/>
            <person name="Pienaar R."/>
            <person name="Latif A.A."/>
            <person name="Rees D.J."/>
            <person name="Mans B.J."/>
        </authorList>
    </citation>
    <scope>NUCLEOTIDE SEQUENCE</scope>
    <source>
        <tissue evidence="18">Salivary glands</tissue>
    </source>
</reference>
<dbReference type="InterPro" id="IPR036640">
    <property type="entry name" value="ABC1_TM_sf"/>
</dbReference>
<evidence type="ECO:0000256" key="3">
    <source>
        <dbReference type="ARBA" id="ARBA00012191"/>
    </source>
</evidence>
<keyword evidence="10 15" id="KW-1133">Transmembrane helix</keyword>
<feature type="transmembrane region" description="Helical" evidence="15">
    <location>
        <begin position="262"/>
        <end position="281"/>
    </location>
</feature>
<dbReference type="PANTHER" id="PTHR43394:SF27">
    <property type="entry name" value="ATP-DEPENDENT TRANSLOCASE ABCB1-LIKE"/>
    <property type="match status" value="1"/>
</dbReference>
<dbReference type="InterPro" id="IPR011527">
    <property type="entry name" value="ABC1_TM_dom"/>
</dbReference>
<dbReference type="GO" id="GO:0090374">
    <property type="term" value="P:oligopeptide export from mitochondrion"/>
    <property type="evidence" value="ECO:0007669"/>
    <property type="project" value="TreeGrafter"/>
</dbReference>
<keyword evidence="8 18" id="KW-0067">ATP-binding</keyword>
<dbReference type="InterPro" id="IPR027417">
    <property type="entry name" value="P-loop_NTPase"/>
</dbReference>
<keyword evidence="11 15" id="KW-0472">Membrane</keyword>
<comment type="similarity">
    <text evidence="2">Belongs to the ABC transporter superfamily. ABCB family. Multidrug resistance exporter (TC 3.A.1.201) subfamily.</text>
</comment>
<feature type="transmembrane region" description="Helical" evidence="15">
    <location>
        <begin position="903"/>
        <end position="921"/>
    </location>
</feature>
<feature type="transmembrane region" description="Helical" evidence="15">
    <location>
        <begin position="187"/>
        <end position="208"/>
    </location>
</feature>
<keyword evidence="9" id="KW-1278">Translocase</keyword>
<dbReference type="GO" id="GO:0097254">
    <property type="term" value="P:renal tubular secretion"/>
    <property type="evidence" value="ECO:0007669"/>
    <property type="project" value="UniProtKB-ARBA"/>
</dbReference>
<keyword evidence="6" id="KW-0677">Repeat</keyword>
<dbReference type="EMBL" id="GEDV01006041">
    <property type="protein sequence ID" value="JAP82516.1"/>
    <property type="molecule type" value="Transcribed_RNA"/>
</dbReference>
<protein>
    <recommendedName>
        <fullName evidence="3">ABC-type xenobiotic transporter</fullName>
        <ecNumber evidence="3">7.6.2.2</ecNumber>
    </recommendedName>
</protein>
<evidence type="ECO:0000256" key="6">
    <source>
        <dbReference type="ARBA" id="ARBA00022737"/>
    </source>
</evidence>
<feature type="transmembrane region" description="Helical" evidence="15">
    <location>
        <begin position="1006"/>
        <end position="1031"/>
    </location>
</feature>
<evidence type="ECO:0000256" key="10">
    <source>
        <dbReference type="ARBA" id="ARBA00022989"/>
    </source>
</evidence>
<dbReference type="Pfam" id="PF00005">
    <property type="entry name" value="ABC_tran"/>
    <property type="match status" value="2"/>
</dbReference>
<evidence type="ECO:0000256" key="15">
    <source>
        <dbReference type="SAM" id="Phobius"/>
    </source>
</evidence>
<keyword evidence="4" id="KW-0813">Transport</keyword>
<evidence type="ECO:0000259" key="16">
    <source>
        <dbReference type="PROSITE" id="PS50893"/>
    </source>
</evidence>
<evidence type="ECO:0000256" key="2">
    <source>
        <dbReference type="ARBA" id="ARBA00007577"/>
    </source>
</evidence>
<comment type="catalytic activity">
    <reaction evidence="13">
        <text>ATP + H2O + xenobioticSide 1 = ADP + phosphate + xenobioticSide 2.</text>
        <dbReference type="EC" id="7.6.2.2"/>
    </reaction>
</comment>
<dbReference type="SUPFAM" id="SSF90123">
    <property type="entry name" value="ABC transporter transmembrane region"/>
    <property type="match status" value="2"/>
</dbReference>
<accession>A0A131YWH3</accession>
<organism evidence="18">
    <name type="scientific">Rhipicephalus appendiculatus</name>
    <name type="common">Brown ear tick</name>
    <dbReference type="NCBI Taxonomy" id="34631"/>
    <lineage>
        <taxon>Eukaryota</taxon>
        <taxon>Metazoa</taxon>
        <taxon>Ecdysozoa</taxon>
        <taxon>Arthropoda</taxon>
        <taxon>Chelicerata</taxon>
        <taxon>Arachnida</taxon>
        <taxon>Acari</taxon>
        <taxon>Parasitiformes</taxon>
        <taxon>Ixodida</taxon>
        <taxon>Ixodoidea</taxon>
        <taxon>Ixodidae</taxon>
        <taxon>Rhipicephalinae</taxon>
        <taxon>Rhipicephalus</taxon>
        <taxon>Rhipicephalus</taxon>
    </lineage>
</organism>
<evidence type="ECO:0000256" key="8">
    <source>
        <dbReference type="ARBA" id="ARBA00022840"/>
    </source>
</evidence>
<dbReference type="GO" id="GO:0005524">
    <property type="term" value="F:ATP binding"/>
    <property type="evidence" value="ECO:0007669"/>
    <property type="project" value="UniProtKB-KW"/>
</dbReference>
<dbReference type="GO" id="GO:0008559">
    <property type="term" value="F:ABC-type xenobiotic transporter activity"/>
    <property type="evidence" value="ECO:0007669"/>
    <property type="project" value="UniProtKB-EC"/>
</dbReference>
<dbReference type="InterPro" id="IPR003593">
    <property type="entry name" value="AAA+_ATPase"/>
</dbReference>
<name>A0A131YWH3_RHIAP</name>
<evidence type="ECO:0000256" key="9">
    <source>
        <dbReference type="ARBA" id="ARBA00022967"/>
    </source>
</evidence>
<dbReference type="EC" id="7.6.2.2" evidence="3"/>
<dbReference type="FunFam" id="3.40.50.300:FF:000479">
    <property type="entry name" value="Multidrug resistance protein 1A"/>
    <property type="match status" value="1"/>
</dbReference>
<dbReference type="PROSITE" id="PS50893">
    <property type="entry name" value="ABC_TRANSPORTER_2"/>
    <property type="match status" value="2"/>
</dbReference>
<evidence type="ECO:0000259" key="17">
    <source>
        <dbReference type="PROSITE" id="PS50929"/>
    </source>
</evidence>
<dbReference type="FunFam" id="3.40.50.300:FF:000967">
    <property type="entry name" value="ABC multidrug transporter mdr4"/>
    <property type="match status" value="1"/>
</dbReference>
<dbReference type="FunFam" id="1.20.1560.10:FF:000121">
    <property type="entry name" value="ABC transporter B family member 9"/>
    <property type="match status" value="1"/>
</dbReference>
<evidence type="ECO:0000256" key="5">
    <source>
        <dbReference type="ARBA" id="ARBA00022692"/>
    </source>
</evidence>
<dbReference type="InterPro" id="IPR003439">
    <property type="entry name" value="ABC_transporter-like_ATP-bd"/>
</dbReference>
<dbReference type="CDD" id="cd18577">
    <property type="entry name" value="ABC_6TM_Pgp_ABCB1_D1_like"/>
    <property type="match status" value="1"/>
</dbReference>
<comment type="subcellular location">
    <subcellularLocation>
        <location evidence="1">Membrane</location>
        <topology evidence="1">Multi-pass membrane protein</topology>
    </subcellularLocation>
</comment>
<feature type="transmembrane region" description="Helical" evidence="15">
    <location>
        <begin position="287"/>
        <end position="308"/>
    </location>
</feature>
<feature type="transmembrane region" description="Helical" evidence="15">
    <location>
        <begin position="823"/>
        <end position="842"/>
    </location>
</feature>
<dbReference type="SMART" id="SM00382">
    <property type="entry name" value="AAA"/>
    <property type="match status" value="2"/>
</dbReference>
<sequence length="1350" mass="148465">MARRSSAGTNPVYFINGGTMGLDDEERLLLLDPGTASGARPRHPGYGANYNAAMTAAGATSSSATTSSANVSGAGCKDNDRWPRPKKVSYWKLFRYATAQDIVLLFVGTVFAILHGAGWPLLAVVFGHMTNAFIHQQQAGFYDGSDTNFTTQPPPQTFGEAIRRSGSQSMFDPVTVLEYNITMNKFALTYVIIAAVVFVSSFIHVWCWTRACDRQLYRLRQELFYSLLRQDAAWFDRHRVSEVASRMNDDMERLREGMGDKMGLFIHYLSTFASGFATGFVESWELTLVIMSVTPLLAFASAFLGNMVSQSAAKEQEKYAQAGAVALEVLSKIRTVAAFCSQYSELQRYMTALEAGKTASRRKYIAMAFGFGLTFVVLYGAYALAFWYSSLLVAAARLDPGRAFIVFFAVMVGSFSLGNALPQLNSIAVAQMAAGRAFEVIDRRPDIDSYSELGVQLKQFTSNLAFKDISFFYPRCPGHLVLRDVSLEANEGQVVAICGTSGSGKSTLLNLVVRFYDPCYGEITLDGVNLRSLSVRWLRSVVSLVSERPTLFNYSIAENIQFGQEDTTMIEVVEAAKLVGMHEFIMSLPKGYETEIGEQGCQLSEGQRQRLAIARAMVKTPRVLLLDNATGALDGASEAHLLRTIAKGSPRRATVVVTQRLSTLREADMVYVMDEGHIVEQGKHDDLVAKKGFYFQLMLSQLTENEDAEAPPPLPVSCPPASRQDEDDEEERLRRRRKALLLESISPFDRECSRLADDFIKEDVELPSARKILQKARPDCGWFFLVSLASLVVGASLPVFAVFYSEIFNTFTLVGQEMQDAAFFWSMMFLVLAAASGLGHFFRTLGVGIAGENLTFRLRVAVLANILRQHIGWFDDESHSSATLASRLATDVPVVKTAAGYRLAVMFTALVTLGTSLSLAFAFGWKLALALVAIVPILALAGGLQLRVEKASQRRDAHLMMHAVQVTTESIENIRAVQELNLEPTFFGLFVSHLLVPLIESQKRSILFALAFAFSQGVMFLVYGCAFRLGAFLVTRGEMEATNVYRVFFTMAFSAVSVGQWTSMLPDYLRARLSAGLVFNLLEAETEIDGYSDGGMRPEVSSRLSLKGVTFAYPSRPQVTVLQGLDLELSPGEMLALVGASGCGKSTVVDILLRFYDPQCGQVYLDGVDVRAINVGHLRQCIVACEPRLSLMDRTLGENVVYGLDPSSGVPSQEELEEAARMARLHDFVSQLPLGYDTPLCNSGMAQLSEGQKQRVALARALVRKPPILVLDEATSALDADAEQAVLEAVKENLGDRACLFVSHRLSAIKVADRIAVMEHGTIMEQGTHAQLMQMQGVYHRLVEKSLILA</sequence>
<feature type="transmembrane region" description="Helical" evidence="15">
    <location>
        <begin position="401"/>
        <end position="421"/>
    </location>
</feature>
<feature type="transmembrane region" description="Helical" evidence="15">
    <location>
        <begin position="927"/>
        <end position="946"/>
    </location>
</feature>
<evidence type="ECO:0000313" key="18">
    <source>
        <dbReference type="EMBL" id="JAP82516.1"/>
    </source>
</evidence>
<keyword evidence="5 15" id="KW-0812">Transmembrane</keyword>
<feature type="transmembrane region" description="Helical" evidence="15">
    <location>
        <begin position="364"/>
        <end position="389"/>
    </location>
</feature>
<dbReference type="GO" id="GO:0016887">
    <property type="term" value="F:ATP hydrolysis activity"/>
    <property type="evidence" value="ECO:0007669"/>
    <property type="project" value="InterPro"/>
</dbReference>
<dbReference type="GO" id="GO:0015421">
    <property type="term" value="F:ABC-type oligopeptide transporter activity"/>
    <property type="evidence" value="ECO:0007669"/>
    <property type="project" value="TreeGrafter"/>
</dbReference>
<keyword evidence="7" id="KW-0547">Nucleotide-binding</keyword>
<feature type="domain" description="ABC transmembrane type-1" evidence="17">
    <location>
        <begin position="106"/>
        <end position="428"/>
    </location>
</feature>
<dbReference type="FunFam" id="1.20.1560.10:FF:000018">
    <property type="entry name" value="ATP-binding cassette subfamily B member 11"/>
    <property type="match status" value="1"/>
</dbReference>
<dbReference type="Gene3D" id="1.20.1560.10">
    <property type="entry name" value="ABC transporter type 1, transmembrane domain"/>
    <property type="match status" value="1"/>
</dbReference>
<feature type="domain" description="ABC transmembrane type-1" evidence="17">
    <location>
        <begin position="784"/>
        <end position="1070"/>
    </location>
</feature>
<evidence type="ECO:0000256" key="4">
    <source>
        <dbReference type="ARBA" id="ARBA00022448"/>
    </source>
</evidence>
<dbReference type="InterPro" id="IPR039421">
    <property type="entry name" value="Type_1_exporter"/>
</dbReference>
<evidence type="ECO:0000256" key="14">
    <source>
        <dbReference type="SAM" id="MobiDB-lite"/>
    </source>
</evidence>
<evidence type="ECO:0000256" key="1">
    <source>
        <dbReference type="ARBA" id="ARBA00004141"/>
    </source>
</evidence>
<evidence type="ECO:0000256" key="11">
    <source>
        <dbReference type="ARBA" id="ARBA00023136"/>
    </source>
</evidence>